<evidence type="ECO:0000313" key="11">
    <source>
        <dbReference type="Proteomes" id="UP000243342"/>
    </source>
</evidence>
<evidence type="ECO:0000256" key="2">
    <source>
        <dbReference type="ARBA" id="ARBA00022598"/>
    </source>
</evidence>
<feature type="binding site" evidence="8">
    <location>
        <begin position="8"/>
        <end position="10"/>
    </location>
    <ligand>
        <name>ATP</name>
        <dbReference type="ChEBI" id="CHEBI:30616"/>
    </ligand>
</feature>
<feature type="short sequence motif" description="'KMSKS' region" evidence="8">
    <location>
        <begin position="196"/>
        <end position="200"/>
    </location>
</feature>
<dbReference type="InterPro" id="IPR024109">
    <property type="entry name" value="Trp-tRNA-ligase_bac-type"/>
</dbReference>
<feature type="binding site" evidence="8">
    <location>
        <begin position="196"/>
        <end position="200"/>
    </location>
    <ligand>
        <name>ATP</name>
        <dbReference type="ChEBI" id="CHEBI:30616"/>
    </ligand>
</feature>
<dbReference type="HAMAP" id="MF_00140_B">
    <property type="entry name" value="Trp_tRNA_synth_B"/>
    <property type="match status" value="1"/>
</dbReference>
<dbReference type="GO" id="GO:0005524">
    <property type="term" value="F:ATP binding"/>
    <property type="evidence" value="ECO:0007669"/>
    <property type="project" value="UniProtKB-UniRule"/>
</dbReference>
<keyword evidence="4 8" id="KW-0067">ATP-binding</keyword>
<dbReference type="InterPro" id="IPR050203">
    <property type="entry name" value="Trp-tRNA_synthetase"/>
</dbReference>
<keyword evidence="5 8" id="KW-0648">Protein biosynthesis</keyword>
<evidence type="ECO:0000256" key="4">
    <source>
        <dbReference type="ARBA" id="ARBA00022840"/>
    </source>
</evidence>
<evidence type="ECO:0000256" key="8">
    <source>
        <dbReference type="HAMAP-Rule" id="MF_00140"/>
    </source>
</evidence>
<keyword evidence="6 8" id="KW-0030">Aminoacyl-tRNA synthetase</keyword>
<proteinExistence type="inferred from homology"/>
<comment type="similarity">
    <text evidence="1 8 9">Belongs to the class-I aminoacyl-tRNA synthetase family.</text>
</comment>
<dbReference type="PANTHER" id="PTHR43766:SF1">
    <property type="entry name" value="TRYPTOPHAN--TRNA LIGASE, MITOCHONDRIAL"/>
    <property type="match status" value="1"/>
</dbReference>
<name>A0A1J7C6V3_9ACTN</name>
<keyword evidence="8" id="KW-0963">Cytoplasm</keyword>
<comment type="catalytic activity">
    <reaction evidence="7 8">
        <text>tRNA(Trp) + L-tryptophan + ATP = L-tryptophyl-tRNA(Trp) + AMP + diphosphate + H(+)</text>
        <dbReference type="Rhea" id="RHEA:24080"/>
        <dbReference type="Rhea" id="RHEA-COMP:9671"/>
        <dbReference type="Rhea" id="RHEA-COMP:9705"/>
        <dbReference type="ChEBI" id="CHEBI:15378"/>
        <dbReference type="ChEBI" id="CHEBI:30616"/>
        <dbReference type="ChEBI" id="CHEBI:33019"/>
        <dbReference type="ChEBI" id="CHEBI:57912"/>
        <dbReference type="ChEBI" id="CHEBI:78442"/>
        <dbReference type="ChEBI" id="CHEBI:78535"/>
        <dbReference type="ChEBI" id="CHEBI:456215"/>
        <dbReference type="EC" id="6.1.1.2"/>
    </reaction>
</comment>
<evidence type="ECO:0000256" key="1">
    <source>
        <dbReference type="ARBA" id="ARBA00005594"/>
    </source>
</evidence>
<gene>
    <name evidence="8" type="primary">trpS</name>
    <name evidence="10" type="ORF">BIV57_11595</name>
</gene>
<dbReference type="PROSITE" id="PS00178">
    <property type="entry name" value="AA_TRNA_LIGASE_I"/>
    <property type="match status" value="1"/>
</dbReference>
<protein>
    <recommendedName>
        <fullName evidence="8">Tryptophan--tRNA ligase</fullName>
        <ecNumber evidence="8">6.1.1.2</ecNumber>
    </recommendedName>
    <alternativeName>
        <fullName evidence="8">Tryptophanyl-tRNA synthetase</fullName>
        <shortName evidence="8">TrpRS</shortName>
    </alternativeName>
</protein>
<evidence type="ECO:0000256" key="7">
    <source>
        <dbReference type="ARBA" id="ARBA00049929"/>
    </source>
</evidence>
<evidence type="ECO:0000256" key="5">
    <source>
        <dbReference type="ARBA" id="ARBA00022917"/>
    </source>
</evidence>
<feature type="binding site" evidence="8">
    <location>
        <position position="187"/>
    </location>
    <ligand>
        <name>ATP</name>
        <dbReference type="ChEBI" id="CHEBI:30616"/>
    </ligand>
</feature>
<dbReference type="InterPro" id="IPR002306">
    <property type="entry name" value="Trp-tRNA-ligase"/>
</dbReference>
<reference evidence="10 11" key="1">
    <citation type="submission" date="2016-10" db="EMBL/GenBank/DDBJ databases">
        <title>Genome sequence of Streptomyces gilvigriseus MUSC 26.</title>
        <authorList>
            <person name="Lee L.-H."/>
            <person name="Ser H.-L."/>
        </authorList>
    </citation>
    <scope>NUCLEOTIDE SEQUENCE [LARGE SCALE GENOMIC DNA]</scope>
    <source>
        <strain evidence="10 11">MUSC 26</strain>
    </source>
</reference>
<dbReference type="GO" id="GO:0005829">
    <property type="term" value="C:cytosol"/>
    <property type="evidence" value="ECO:0007669"/>
    <property type="project" value="TreeGrafter"/>
</dbReference>
<dbReference type="AlphaFoldDB" id="A0A1J7C6V3"/>
<feature type="short sequence motif" description="'HIGH' region" evidence="8">
    <location>
        <begin position="9"/>
        <end position="17"/>
    </location>
</feature>
<organism evidence="10 11">
    <name type="scientific">Mangrovactinospora gilvigrisea</name>
    <dbReference type="NCBI Taxonomy" id="1428644"/>
    <lineage>
        <taxon>Bacteria</taxon>
        <taxon>Bacillati</taxon>
        <taxon>Actinomycetota</taxon>
        <taxon>Actinomycetes</taxon>
        <taxon>Kitasatosporales</taxon>
        <taxon>Streptomycetaceae</taxon>
        <taxon>Mangrovactinospora</taxon>
    </lineage>
</organism>
<keyword evidence="2 8" id="KW-0436">Ligase</keyword>
<dbReference type="PRINTS" id="PR01039">
    <property type="entry name" value="TRNASYNTHTRP"/>
</dbReference>
<feature type="binding site" evidence="8">
    <location>
        <begin position="148"/>
        <end position="150"/>
    </location>
    <ligand>
        <name>ATP</name>
        <dbReference type="ChEBI" id="CHEBI:30616"/>
    </ligand>
</feature>
<accession>A0A1J7C6V3</accession>
<comment type="caution">
    <text evidence="10">The sequence shown here is derived from an EMBL/GenBank/DDBJ whole genome shotgun (WGS) entry which is preliminary data.</text>
</comment>
<dbReference type="STRING" id="1428644.BIV57_11595"/>
<evidence type="ECO:0000256" key="9">
    <source>
        <dbReference type="RuleBase" id="RU363036"/>
    </source>
</evidence>
<comment type="subunit">
    <text evidence="8">Homodimer.</text>
</comment>
<dbReference type="EC" id="6.1.1.2" evidence="8"/>
<dbReference type="GO" id="GO:0004830">
    <property type="term" value="F:tryptophan-tRNA ligase activity"/>
    <property type="evidence" value="ECO:0007669"/>
    <property type="project" value="UniProtKB-UniRule"/>
</dbReference>
<dbReference type="NCBIfam" id="TIGR00233">
    <property type="entry name" value="trpS"/>
    <property type="match status" value="1"/>
</dbReference>
<feature type="binding site" evidence="8">
    <location>
        <position position="136"/>
    </location>
    <ligand>
        <name>L-tryptophan</name>
        <dbReference type="ChEBI" id="CHEBI:57912"/>
    </ligand>
</feature>
<evidence type="ECO:0000313" key="10">
    <source>
        <dbReference type="EMBL" id="OIV37288.1"/>
    </source>
</evidence>
<keyword evidence="3 8" id="KW-0547">Nucleotide-binding</keyword>
<sequence>MRIFSGVKPTGHPTLGNLLGAMQRWARIDQFRSDDPGDALFCVVDLHALTVPHEPAALRERTREVATLLLATGLDPERCTVFCQSHVAAHTRLTWIMESVVGDGELRRMVQYKEKSARQESVSTALLTYPALMAADILAYGAEEVPVGDDQRQHVELARDLAVRFNTRYGEVFPVPRAVRPPAGARVMNLQVPTDKMGKSDDTAVQGIIYLLDPPDSARRKVMRAVTDGGREVVYDPEAKPGVANLLDILSACGDGTEPAELATRYASYGALKSDVADAVVAVLEPLQARYREFADDPATIDKILRAGADRASALADPYVSAAYDAIGLLPPR</sequence>
<dbReference type="Gene3D" id="3.40.50.620">
    <property type="entry name" value="HUPs"/>
    <property type="match status" value="1"/>
</dbReference>
<comment type="function">
    <text evidence="8">Catalyzes the attachment of tryptophan to tRNA(Trp).</text>
</comment>
<evidence type="ECO:0000256" key="3">
    <source>
        <dbReference type="ARBA" id="ARBA00022741"/>
    </source>
</evidence>
<dbReference type="Pfam" id="PF00579">
    <property type="entry name" value="tRNA-synt_1b"/>
    <property type="match status" value="1"/>
</dbReference>
<dbReference type="EMBL" id="MLCF01000057">
    <property type="protein sequence ID" value="OIV37288.1"/>
    <property type="molecule type" value="Genomic_DNA"/>
</dbReference>
<evidence type="ECO:0000256" key="6">
    <source>
        <dbReference type="ARBA" id="ARBA00023146"/>
    </source>
</evidence>
<dbReference type="Proteomes" id="UP000243342">
    <property type="component" value="Unassembled WGS sequence"/>
</dbReference>
<dbReference type="GO" id="GO:0006436">
    <property type="term" value="P:tryptophanyl-tRNA aminoacylation"/>
    <property type="evidence" value="ECO:0007669"/>
    <property type="project" value="UniProtKB-UniRule"/>
</dbReference>
<dbReference type="SUPFAM" id="SSF52374">
    <property type="entry name" value="Nucleotidylyl transferase"/>
    <property type="match status" value="1"/>
</dbReference>
<dbReference type="PANTHER" id="PTHR43766">
    <property type="entry name" value="TRYPTOPHAN--TRNA LIGASE, MITOCHONDRIAL"/>
    <property type="match status" value="1"/>
</dbReference>
<dbReference type="CDD" id="cd00806">
    <property type="entry name" value="TrpRS_core"/>
    <property type="match status" value="1"/>
</dbReference>
<dbReference type="Gene3D" id="1.10.240.10">
    <property type="entry name" value="Tyrosyl-Transfer RNA Synthetase"/>
    <property type="match status" value="1"/>
</dbReference>
<dbReference type="InterPro" id="IPR014729">
    <property type="entry name" value="Rossmann-like_a/b/a_fold"/>
</dbReference>
<dbReference type="InterPro" id="IPR001412">
    <property type="entry name" value="aa-tRNA-synth_I_CS"/>
</dbReference>
<comment type="subcellular location">
    <subcellularLocation>
        <location evidence="8">Cytoplasm</location>
    </subcellularLocation>
</comment>
<feature type="binding site" evidence="8">
    <location>
        <begin position="16"/>
        <end position="17"/>
    </location>
    <ligand>
        <name>ATP</name>
        <dbReference type="ChEBI" id="CHEBI:30616"/>
    </ligand>
</feature>
<keyword evidence="11" id="KW-1185">Reference proteome</keyword>
<dbReference type="InterPro" id="IPR002305">
    <property type="entry name" value="aa-tRNA-synth_Ic"/>
</dbReference>